<feature type="non-terminal residue" evidence="2">
    <location>
        <position position="1"/>
    </location>
</feature>
<evidence type="ECO:0000256" key="1">
    <source>
        <dbReference type="SAM" id="MobiDB-lite"/>
    </source>
</evidence>
<gene>
    <name evidence="2" type="ORF">OBRU01_02176</name>
</gene>
<proteinExistence type="predicted"/>
<feature type="compositionally biased region" description="Polar residues" evidence="1">
    <location>
        <begin position="38"/>
        <end position="54"/>
    </location>
</feature>
<protein>
    <recommendedName>
        <fullName evidence="4">PDZ domain-containing protein</fullName>
    </recommendedName>
</protein>
<reference evidence="2 3" key="1">
    <citation type="journal article" date="2015" name="Genome Biol. Evol.">
        <title>The genome of winter moth (Operophtera brumata) provides a genomic perspective on sexual dimorphism and phenology.</title>
        <authorList>
            <person name="Derks M.F."/>
            <person name="Smit S."/>
            <person name="Salis L."/>
            <person name="Schijlen E."/>
            <person name="Bossers A."/>
            <person name="Mateman C."/>
            <person name="Pijl A.S."/>
            <person name="de Ridder D."/>
            <person name="Groenen M.A."/>
            <person name="Visser M.E."/>
            <person name="Megens H.J."/>
        </authorList>
    </citation>
    <scope>NUCLEOTIDE SEQUENCE [LARGE SCALE GENOMIC DNA]</scope>
    <source>
        <strain evidence="2">WM2013NL</strain>
        <tissue evidence="2">Head and thorax</tissue>
    </source>
</reference>
<dbReference type="AlphaFoldDB" id="A0A0L7LT09"/>
<evidence type="ECO:0008006" key="4">
    <source>
        <dbReference type="Google" id="ProtNLM"/>
    </source>
</evidence>
<evidence type="ECO:0000313" key="2">
    <source>
        <dbReference type="EMBL" id="KOB78514.1"/>
    </source>
</evidence>
<comment type="caution">
    <text evidence="2">The sequence shown here is derived from an EMBL/GenBank/DDBJ whole genome shotgun (WGS) entry which is preliminary data.</text>
</comment>
<sequence length="204" mass="22369">VREITPASRADAAGLKTGDCLLQADGKDLLGLPKRPTESTSASTTPNRSPSMSPSAHRRGQYQLSMMNRKKVQFTEKLGQTYASDPNIHRSTNQEFKRASIRSNLAENARAGNSGVKCQCQCQTHDKNGQREIPEINVESIEHNVSNLSLQHKLVARLRQSCSLADLQNAVPLCTMSSKGHDHHSSLDSLKVQCSNSNGKFKES</sequence>
<dbReference type="InterPro" id="IPR036034">
    <property type="entry name" value="PDZ_sf"/>
</dbReference>
<dbReference type="EMBL" id="JTDY01000161">
    <property type="protein sequence ID" value="KOB78514.1"/>
    <property type="molecule type" value="Genomic_DNA"/>
</dbReference>
<keyword evidence="3" id="KW-1185">Reference proteome</keyword>
<evidence type="ECO:0000313" key="3">
    <source>
        <dbReference type="Proteomes" id="UP000037510"/>
    </source>
</evidence>
<dbReference type="SUPFAM" id="SSF50156">
    <property type="entry name" value="PDZ domain-like"/>
    <property type="match status" value="1"/>
</dbReference>
<name>A0A0L7LT09_OPEBR</name>
<feature type="region of interest" description="Disordered" evidence="1">
    <location>
        <begin position="27"/>
        <end position="59"/>
    </location>
</feature>
<organism evidence="2 3">
    <name type="scientific">Operophtera brumata</name>
    <name type="common">Winter moth</name>
    <name type="synonym">Phalaena brumata</name>
    <dbReference type="NCBI Taxonomy" id="104452"/>
    <lineage>
        <taxon>Eukaryota</taxon>
        <taxon>Metazoa</taxon>
        <taxon>Ecdysozoa</taxon>
        <taxon>Arthropoda</taxon>
        <taxon>Hexapoda</taxon>
        <taxon>Insecta</taxon>
        <taxon>Pterygota</taxon>
        <taxon>Neoptera</taxon>
        <taxon>Endopterygota</taxon>
        <taxon>Lepidoptera</taxon>
        <taxon>Glossata</taxon>
        <taxon>Ditrysia</taxon>
        <taxon>Geometroidea</taxon>
        <taxon>Geometridae</taxon>
        <taxon>Larentiinae</taxon>
        <taxon>Operophtera</taxon>
    </lineage>
</organism>
<dbReference type="Proteomes" id="UP000037510">
    <property type="component" value="Unassembled WGS sequence"/>
</dbReference>
<accession>A0A0L7LT09</accession>